<organism evidence="2 3">
    <name type="scientific">Paramormyrops kingsleyae</name>
    <dbReference type="NCBI Taxonomy" id="1676925"/>
    <lineage>
        <taxon>Eukaryota</taxon>
        <taxon>Metazoa</taxon>
        <taxon>Chordata</taxon>
        <taxon>Craniata</taxon>
        <taxon>Vertebrata</taxon>
        <taxon>Euteleostomi</taxon>
        <taxon>Actinopterygii</taxon>
        <taxon>Neopterygii</taxon>
        <taxon>Teleostei</taxon>
        <taxon>Osteoglossocephala</taxon>
        <taxon>Osteoglossomorpha</taxon>
        <taxon>Osteoglossiformes</taxon>
        <taxon>Mormyridae</taxon>
        <taxon>Paramormyrops</taxon>
    </lineage>
</organism>
<dbReference type="Ensembl" id="ENSPKIT00000000695.1">
    <property type="protein sequence ID" value="ENSPKIP00000020084.1"/>
    <property type="gene ID" value="ENSPKIG00000004983.1"/>
</dbReference>
<dbReference type="InterPro" id="IPR017920">
    <property type="entry name" value="COMM"/>
</dbReference>
<dbReference type="PROSITE" id="PS51269">
    <property type="entry name" value="COMM"/>
    <property type="match status" value="1"/>
</dbReference>
<dbReference type="Pfam" id="PF07258">
    <property type="entry name" value="COMM_domain"/>
    <property type="match status" value="1"/>
</dbReference>
<dbReference type="PANTHER" id="PTHR16231:SF0">
    <property type="entry name" value="COMM DOMAIN-CONTAINING PROTEIN 8"/>
    <property type="match status" value="1"/>
</dbReference>
<evidence type="ECO:0000313" key="2">
    <source>
        <dbReference type="Ensembl" id="ENSPKIP00000020084.1"/>
    </source>
</evidence>
<dbReference type="InterPro" id="IPR055184">
    <property type="entry name" value="COMMD8_HN"/>
</dbReference>
<proteinExistence type="predicted"/>
<dbReference type="AlphaFoldDB" id="A0A3B3RNN0"/>
<sequence length="178" mass="19573">MGCGYTDAGRLLKMIKSIEKLPAAECPKFLHRVVDGVCGRSPPKMADYGTRWSLTEWMELLDALSAIFRLAVGKNIPDKEVKESLAELDSSYSDAILSCLKARHEEIRQSLVERTNAVSSLALSSDKISTLQTPLLNLSLDIREGGAVRPVSIEMNREELQSLVSSLEGANKVVLQLK</sequence>
<dbReference type="Proteomes" id="UP000261540">
    <property type="component" value="Unplaced"/>
</dbReference>
<feature type="domain" description="COMM" evidence="1">
    <location>
        <begin position="96"/>
        <end position="178"/>
    </location>
</feature>
<dbReference type="GeneTree" id="ENSGT00390000018121"/>
<evidence type="ECO:0000259" key="1">
    <source>
        <dbReference type="PROSITE" id="PS51269"/>
    </source>
</evidence>
<dbReference type="PANTHER" id="PTHR16231">
    <property type="entry name" value="COMM DOMAIN-CONTAINING PROTEIN 4-8 FAMILY MEMBER"/>
    <property type="match status" value="1"/>
</dbReference>
<reference evidence="2" key="2">
    <citation type="submission" date="2025-09" db="UniProtKB">
        <authorList>
            <consortium name="Ensembl"/>
        </authorList>
    </citation>
    <scope>IDENTIFICATION</scope>
</reference>
<keyword evidence="3" id="KW-1185">Reference proteome</keyword>
<dbReference type="InterPro" id="IPR047155">
    <property type="entry name" value="COMMD4/6/7/8"/>
</dbReference>
<protein>
    <submittedName>
        <fullName evidence="2">COMM domain containing 8</fullName>
    </submittedName>
</protein>
<evidence type="ECO:0000313" key="3">
    <source>
        <dbReference type="Proteomes" id="UP000261540"/>
    </source>
</evidence>
<reference evidence="2" key="1">
    <citation type="submission" date="2025-08" db="UniProtKB">
        <authorList>
            <consortium name="Ensembl"/>
        </authorList>
    </citation>
    <scope>IDENTIFICATION</scope>
</reference>
<dbReference type="Pfam" id="PF22838">
    <property type="entry name" value="COMMD8_HN"/>
    <property type="match status" value="1"/>
</dbReference>
<name>A0A3B3RNN0_9TELE</name>
<accession>A0A3B3RNN0</accession>